<dbReference type="GO" id="GO:0003700">
    <property type="term" value="F:DNA-binding transcription factor activity"/>
    <property type="evidence" value="ECO:0007669"/>
    <property type="project" value="TreeGrafter"/>
</dbReference>
<dbReference type="Pfam" id="PF07883">
    <property type="entry name" value="Cupin_2"/>
    <property type="match status" value="1"/>
</dbReference>
<sequence>MSCWPAWACTRRRTSERVAASAVLADPSADRSADTPRDDQAGQRLGAHIRMLRRARRLTLVQVATETDLSHPFLSQIERGLAQPSLGSLRRIAVALGTSPIELIAAAEGPASTAPAVEVHRRGDGAVAADFASGSARMLAHGDRAFRPMEYEGENTEPGEHFVHAEDEFVYVLEGTVCVDLDGELRTLDATECAYFRGGVRHRWWSVRPGMYRLLIVKST</sequence>
<dbReference type="Pfam" id="PF13560">
    <property type="entry name" value="HTH_31"/>
    <property type="match status" value="1"/>
</dbReference>
<evidence type="ECO:0000256" key="1">
    <source>
        <dbReference type="ARBA" id="ARBA00023125"/>
    </source>
</evidence>
<dbReference type="InterPro" id="IPR010982">
    <property type="entry name" value="Lambda_DNA-bd_dom_sf"/>
</dbReference>
<evidence type="ECO:0000259" key="3">
    <source>
        <dbReference type="PROSITE" id="PS50943"/>
    </source>
</evidence>
<dbReference type="InterPro" id="IPR014710">
    <property type="entry name" value="RmlC-like_jellyroll"/>
</dbReference>
<dbReference type="SMART" id="SM00530">
    <property type="entry name" value="HTH_XRE"/>
    <property type="match status" value="1"/>
</dbReference>
<accession>A0A5J5IY74</accession>
<feature type="region of interest" description="Disordered" evidence="2">
    <location>
        <begin position="22"/>
        <end position="43"/>
    </location>
</feature>
<dbReference type="GO" id="GO:0003677">
    <property type="term" value="F:DNA binding"/>
    <property type="evidence" value="ECO:0007669"/>
    <property type="project" value="UniProtKB-KW"/>
</dbReference>
<dbReference type="InterPro" id="IPR013096">
    <property type="entry name" value="Cupin_2"/>
</dbReference>
<evidence type="ECO:0000256" key="2">
    <source>
        <dbReference type="SAM" id="MobiDB-lite"/>
    </source>
</evidence>
<dbReference type="PANTHER" id="PTHR46797">
    <property type="entry name" value="HTH-TYPE TRANSCRIPTIONAL REGULATOR"/>
    <property type="match status" value="1"/>
</dbReference>
<dbReference type="SUPFAM" id="SSF51182">
    <property type="entry name" value="RmlC-like cupins"/>
    <property type="match status" value="1"/>
</dbReference>
<dbReference type="Gene3D" id="2.60.120.10">
    <property type="entry name" value="Jelly Rolls"/>
    <property type="match status" value="1"/>
</dbReference>
<feature type="compositionally biased region" description="Basic and acidic residues" evidence="2">
    <location>
        <begin position="28"/>
        <end position="41"/>
    </location>
</feature>
<keyword evidence="5" id="KW-1185">Reference proteome</keyword>
<keyword evidence="1" id="KW-0238">DNA-binding</keyword>
<dbReference type="Proteomes" id="UP000325827">
    <property type="component" value="Unassembled WGS sequence"/>
</dbReference>
<proteinExistence type="predicted"/>
<reference evidence="5" key="1">
    <citation type="submission" date="2019-09" db="EMBL/GenBank/DDBJ databases">
        <title>Mumia zhuanghuii sp. nov. isolated from the intestinal contents of plateau pika (Ochotona curzoniae) in the Qinghai-Tibet plateau of China.</title>
        <authorList>
            <person name="Tian Z."/>
        </authorList>
    </citation>
    <scope>NUCLEOTIDE SEQUENCE [LARGE SCALE GENOMIC DNA]</scope>
    <source>
        <strain evidence="5">JCM 30598</strain>
    </source>
</reference>
<dbReference type="InterPro" id="IPR011051">
    <property type="entry name" value="RmlC_Cupin_sf"/>
</dbReference>
<dbReference type="EMBL" id="VYSA01000003">
    <property type="protein sequence ID" value="KAA9106396.1"/>
    <property type="molecule type" value="Genomic_DNA"/>
</dbReference>
<dbReference type="Gene3D" id="1.10.260.40">
    <property type="entry name" value="lambda repressor-like DNA-binding domains"/>
    <property type="match status" value="1"/>
</dbReference>
<dbReference type="CDD" id="cd02209">
    <property type="entry name" value="cupin_XRE_C"/>
    <property type="match status" value="1"/>
</dbReference>
<name>A0A5J5IY74_9MICO</name>
<dbReference type="CDD" id="cd00093">
    <property type="entry name" value="HTH_XRE"/>
    <property type="match status" value="1"/>
</dbReference>
<dbReference type="GO" id="GO:0005829">
    <property type="term" value="C:cytosol"/>
    <property type="evidence" value="ECO:0007669"/>
    <property type="project" value="TreeGrafter"/>
</dbReference>
<dbReference type="PANTHER" id="PTHR46797:SF1">
    <property type="entry name" value="METHYLPHOSPHONATE SYNTHASE"/>
    <property type="match status" value="1"/>
</dbReference>
<evidence type="ECO:0000313" key="4">
    <source>
        <dbReference type="EMBL" id="KAA9106396.1"/>
    </source>
</evidence>
<protein>
    <submittedName>
        <fullName evidence="4">Helix-turn-helix domain-containing protein</fullName>
    </submittedName>
</protein>
<evidence type="ECO:0000313" key="5">
    <source>
        <dbReference type="Proteomes" id="UP000325827"/>
    </source>
</evidence>
<gene>
    <name evidence="4" type="ORF">F6B43_14675</name>
</gene>
<dbReference type="PROSITE" id="PS50943">
    <property type="entry name" value="HTH_CROC1"/>
    <property type="match status" value="1"/>
</dbReference>
<dbReference type="SUPFAM" id="SSF47413">
    <property type="entry name" value="lambda repressor-like DNA-binding domains"/>
    <property type="match status" value="1"/>
</dbReference>
<feature type="domain" description="HTH cro/C1-type" evidence="3">
    <location>
        <begin position="49"/>
        <end position="103"/>
    </location>
</feature>
<dbReference type="InterPro" id="IPR001387">
    <property type="entry name" value="Cro/C1-type_HTH"/>
</dbReference>
<comment type="caution">
    <text evidence="4">The sequence shown here is derived from an EMBL/GenBank/DDBJ whole genome shotgun (WGS) entry which is preliminary data.</text>
</comment>
<dbReference type="InterPro" id="IPR050807">
    <property type="entry name" value="TransReg_Diox_bact_type"/>
</dbReference>
<dbReference type="OrthoDB" id="4282897at2"/>
<organism evidence="4 5">
    <name type="scientific">Microbacterium rhizomatis</name>
    <dbReference type="NCBI Taxonomy" id="1631477"/>
    <lineage>
        <taxon>Bacteria</taxon>
        <taxon>Bacillati</taxon>
        <taxon>Actinomycetota</taxon>
        <taxon>Actinomycetes</taxon>
        <taxon>Micrococcales</taxon>
        <taxon>Microbacteriaceae</taxon>
        <taxon>Microbacterium</taxon>
    </lineage>
</organism>
<dbReference type="AlphaFoldDB" id="A0A5J5IY74"/>